<keyword evidence="1" id="KW-1133">Transmembrane helix</keyword>
<dbReference type="Proteomes" id="UP000292583">
    <property type="component" value="Unassembled WGS sequence"/>
</dbReference>
<dbReference type="OrthoDB" id="5361047at2"/>
<dbReference type="RefSeq" id="WP_131162973.1">
    <property type="nucleotide sequence ID" value="NZ_QPGP01000007.1"/>
</dbReference>
<keyword evidence="1" id="KW-0812">Transmembrane</keyword>
<accession>A0A4Q9JW96</accession>
<keyword evidence="3" id="KW-1185">Reference proteome</keyword>
<protein>
    <recommendedName>
        <fullName evidence="4">Periplasmic protein</fullName>
    </recommendedName>
</protein>
<sequence length="160" mass="19170">MKQYFLIGFLSFFLIILLAIVFFLLWSFKANVQFIPQFMQDNMTQSVPTNNNPTWQEEIAKWTLKDYTPAAEQFSMHFEADTSDFKEKSKYYQLVINKYDIYSIFCLKQTLNFFNIDYFLLKSKDNPEIFLNTDNKTLIESIIEKLKDYKINAKAKEIWL</sequence>
<proteinExistence type="predicted"/>
<dbReference type="AlphaFoldDB" id="A0A4Q9JW96"/>
<keyword evidence="1" id="KW-0472">Membrane</keyword>
<comment type="caution">
    <text evidence="2">The sequence shown here is derived from an EMBL/GenBank/DDBJ whole genome shotgun (WGS) entry which is preliminary data.</text>
</comment>
<evidence type="ECO:0008006" key="4">
    <source>
        <dbReference type="Google" id="ProtNLM"/>
    </source>
</evidence>
<evidence type="ECO:0000256" key="1">
    <source>
        <dbReference type="SAM" id="Phobius"/>
    </source>
</evidence>
<evidence type="ECO:0000313" key="3">
    <source>
        <dbReference type="Proteomes" id="UP000292583"/>
    </source>
</evidence>
<evidence type="ECO:0000313" key="2">
    <source>
        <dbReference type="EMBL" id="TBR81218.1"/>
    </source>
</evidence>
<feature type="transmembrane region" description="Helical" evidence="1">
    <location>
        <begin position="6"/>
        <end position="28"/>
    </location>
</feature>
<gene>
    <name evidence="2" type="ORF">DU473_03790</name>
</gene>
<organism evidence="2 3">
    <name type="scientific">Campylobacter novaezeelandiae</name>
    <dbReference type="NCBI Taxonomy" id="2267891"/>
    <lineage>
        <taxon>Bacteria</taxon>
        <taxon>Pseudomonadati</taxon>
        <taxon>Campylobacterota</taxon>
        <taxon>Epsilonproteobacteria</taxon>
        <taxon>Campylobacterales</taxon>
        <taxon>Campylobacteraceae</taxon>
        <taxon>Campylobacter</taxon>
    </lineage>
</organism>
<name>A0A4Q9JW96_9BACT</name>
<dbReference type="EMBL" id="QPGR01000006">
    <property type="protein sequence ID" value="TBR81218.1"/>
    <property type="molecule type" value="Genomic_DNA"/>
</dbReference>
<reference evidence="2 3" key="1">
    <citation type="submission" date="2018-07" db="EMBL/GenBank/DDBJ databases">
        <title>Campylobacter zealandensis sp. nov., isolated from birds and water in New Zealand.</title>
        <authorList>
            <person name="Wilkinson D.A."/>
            <person name="Biggs P.J."/>
            <person name="French N.P."/>
            <person name="Midwinter A.C."/>
        </authorList>
    </citation>
    <scope>NUCLEOTIDE SEQUENCE [LARGE SCALE GENOMIC DNA]</scope>
    <source>
        <strain evidence="2 3">B423b</strain>
    </source>
</reference>